<gene>
    <name evidence="2" type="ORF">ROHU_010299</name>
</gene>
<name>A0A498LX41_LABRO</name>
<dbReference type="Proteomes" id="UP000290572">
    <property type="component" value="Unassembled WGS sequence"/>
</dbReference>
<protein>
    <submittedName>
        <fullName evidence="2">Uncharacterized protein</fullName>
    </submittedName>
</protein>
<dbReference type="EMBL" id="QBIY01013089">
    <property type="protein sequence ID" value="RXN12113.1"/>
    <property type="molecule type" value="Genomic_DNA"/>
</dbReference>
<feature type="region of interest" description="Disordered" evidence="1">
    <location>
        <begin position="49"/>
        <end position="68"/>
    </location>
</feature>
<keyword evidence="3" id="KW-1185">Reference proteome</keyword>
<evidence type="ECO:0000313" key="2">
    <source>
        <dbReference type="EMBL" id="RXN12113.1"/>
    </source>
</evidence>
<proteinExistence type="predicted"/>
<sequence>MGEPRWWAASMEAGKRGRKANPPGRALMATDGRSKLRCCTRRDKETWSLAPRARKENGKPTWEGSRGY</sequence>
<accession>A0A498LX41</accession>
<comment type="caution">
    <text evidence="2">The sequence shown here is derived from an EMBL/GenBank/DDBJ whole genome shotgun (WGS) entry which is preliminary data.</text>
</comment>
<reference evidence="2 3" key="1">
    <citation type="submission" date="2018-03" db="EMBL/GenBank/DDBJ databases">
        <title>Draft genome sequence of Rohu Carp (Labeo rohita).</title>
        <authorList>
            <person name="Das P."/>
            <person name="Kushwaha B."/>
            <person name="Joshi C.G."/>
            <person name="Kumar D."/>
            <person name="Nagpure N.S."/>
            <person name="Sahoo L."/>
            <person name="Das S.P."/>
            <person name="Bit A."/>
            <person name="Patnaik S."/>
            <person name="Meher P.K."/>
            <person name="Jayasankar P."/>
            <person name="Koringa P.G."/>
            <person name="Patel N.V."/>
            <person name="Hinsu A.T."/>
            <person name="Kumar R."/>
            <person name="Pandey M."/>
            <person name="Agarwal S."/>
            <person name="Srivastava S."/>
            <person name="Singh M."/>
            <person name="Iquebal M.A."/>
            <person name="Jaiswal S."/>
            <person name="Angadi U.B."/>
            <person name="Kumar N."/>
            <person name="Raza M."/>
            <person name="Shah T.M."/>
            <person name="Rai A."/>
            <person name="Jena J.K."/>
        </authorList>
    </citation>
    <scope>NUCLEOTIDE SEQUENCE [LARGE SCALE GENOMIC DNA]</scope>
    <source>
        <strain evidence="2">DASCIFA01</strain>
        <tissue evidence="2">Testis</tissue>
    </source>
</reference>
<dbReference type="AlphaFoldDB" id="A0A498LX41"/>
<evidence type="ECO:0000256" key="1">
    <source>
        <dbReference type="SAM" id="MobiDB-lite"/>
    </source>
</evidence>
<feature type="region of interest" description="Disordered" evidence="1">
    <location>
        <begin position="1"/>
        <end position="29"/>
    </location>
</feature>
<organism evidence="2 3">
    <name type="scientific">Labeo rohita</name>
    <name type="common">Indian major carp</name>
    <name type="synonym">Cyprinus rohita</name>
    <dbReference type="NCBI Taxonomy" id="84645"/>
    <lineage>
        <taxon>Eukaryota</taxon>
        <taxon>Metazoa</taxon>
        <taxon>Chordata</taxon>
        <taxon>Craniata</taxon>
        <taxon>Vertebrata</taxon>
        <taxon>Euteleostomi</taxon>
        <taxon>Actinopterygii</taxon>
        <taxon>Neopterygii</taxon>
        <taxon>Teleostei</taxon>
        <taxon>Ostariophysi</taxon>
        <taxon>Cypriniformes</taxon>
        <taxon>Cyprinidae</taxon>
        <taxon>Labeoninae</taxon>
        <taxon>Labeonini</taxon>
        <taxon>Labeo</taxon>
    </lineage>
</organism>
<evidence type="ECO:0000313" key="3">
    <source>
        <dbReference type="Proteomes" id="UP000290572"/>
    </source>
</evidence>